<dbReference type="RefSeq" id="WP_157803177.1">
    <property type="nucleotide sequence ID" value="NZ_PGET01000001.1"/>
</dbReference>
<dbReference type="Pfam" id="PF04230">
    <property type="entry name" value="PS_pyruv_trans"/>
    <property type="match status" value="1"/>
</dbReference>
<reference evidence="2 3" key="1">
    <citation type="submission" date="2017-11" db="EMBL/GenBank/DDBJ databases">
        <title>Understudied soil microbes with underappreciated capabilities: Untangling the Clostridium saccharolyticum group.</title>
        <authorList>
            <person name="Leschine S."/>
        </authorList>
    </citation>
    <scope>NUCLEOTIDE SEQUENCE [LARGE SCALE GENOMIC DNA]</scope>
    <source>
        <strain evidence="2 3">18A</strain>
    </source>
</reference>
<evidence type="ECO:0000259" key="1">
    <source>
        <dbReference type="Pfam" id="PF04230"/>
    </source>
</evidence>
<name>A0A2M8Z8Y5_9FIRM</name>
<feature type="domain" description="Polysaccharide pyruvyl transferase" evidence="1">
    <location>
        <begin position="13"/>
        <end position="285"/>
    </location>
</feature>
<keyword evidence="2" id="KW-0808">Transferase</keyword>
<proteinExistence type="predicted"/>
<dbReference type="OrthoDB" id="9799278at2"/>
<evidence type="ECO:0000313" key="3">
    <source>
        <dbReference type="Proteomes" id="UP000231092"/>
    </source>
</evidence>
<sequence length="354" mass="41080">MKICILSMQSIVNYGSVLQAYALRRLLQNLGHEVDFIDIQGDGDSIPEIDYSNDNMRCNFMYLYHRLTNHLQRKKIKEFQIDVLELNETNNLKEYDVCVIGSDEVFNCNQKSSWGFSMQLFGKVTNAKKVITYAASCGQTSFEQLTDDKKEKIKCALRNLNAISVRDKNTMDLVNAFGYRQCNYSLDPTLIYDFSKDLSISSTSKGKYNNICLIYAYQDRISDPREIYYIKEFCKKKGLRIVAAGAYQSWLKEQLYLKPFELLEAFSQADFVITDTFHGAIFSIKYTERFAILVRDGNRNKLQDLVERLGVKNHLAQDIRDLDKIYGLKKETDTIESVIAMEKEKSYKYLKEQI</sequence>
<dbReference type="Proteomes" id="UP000231092">
    <property type="component" value="Unassembled WGS sequence"/>
</dbReference>
<comment type="caution">
    <text evidence="2">The sequence shown here is derived from an EMBL/GenBank/DDBJ whole genome shotgun (WGS) entry which is preliminary data.</text>
</comment>
<dbReference type="AlphaFoldDB" id="A0A2M8Z8Y5"/>
<accession>A0A2M8Z8Y5</accession>
<protein>
    <submittedName>
        <fullName evidence="2">Polysaccharide pyruvyl transferase</fullName>
    </submittedName>
</protein>
<dbReference type="GO" id="GO:0016740">
    <property type="term" value="F:transferase activity"/>
    <property type="evidence" value="ECO:0007669"/>
    <property type="project" value="UniProtKB-KW"/>
</dbReference>
<gene>
    <name evidence="2" type="ORF">H171_3447</name>
</gene>
<dbReference type="EMBL" id="PGET01000001">
    <property type="protein sequence ID" value="PJJ29884.1"/>
    <property type="molecule type" value="Genomic_DNA"/>
</dbReference>
<dbReference type="InterPro" id="IPR007345">
    <property type="entry name" value="Polysacch_pyruvyl_Trfase"/>
</dbReference>
<organism evidence="2 3">
    <name type="scientific">[Clostridium] celerecrescens 18A</name>
    <dbReference type="NCBI Taxonomy" id="1286362"/>
    <lineage>
        <taxon>Bacteria</taxon>
        <taxon>Bacillati</taxon>
        <taxon>Bacillota</taxon>
        <taxon>Clostridia</taxon>
        <taxon>Lachnospirales</taxon>
        <taxon>Lachnospiraceae</taxon>
        <taxon>Lacrimispora</taxon>
    </lineage>
</organism>
<evidence type="ECO:0000313" key="2">
    <source>
        <dbReference type="EMBL" id="PJJ29884.1"/>
    </source>
</evidence>